<comment type="caution">
    <text evidence="10">The sequence shown here is derived from an EMBL/GenBank/DDBJ whole genome shotgun (WGS) entry which is preliminary data.</text>
</comment>
<evidence type="ECO:0000256" key="4">
    <source>
        <dbReference type="ARBA" id="ARBA00023054"/>
    </source>
</evidence>
<reference evidence="10" key="1">
    <citation type="journal article" date="2023" name="Mol. Biol. Evol.">
        <title>Third-Generation Sequencing Reveals the Adaptive Role of the Epigenome in Three Deep-Sea Polychaetes.</title>
        <authorList>
            <person name="Perez M."/>
            <person name="Aroh O."/>
            <person name="Sun Y."/>
            <person name="Lan Y."/>
            <person name="Juniper S.K."/>
            <person name="Young C.R."/>
            <person name="Angers B."/>
            <person name="Qian P.Y."/>
        </authorList>
    </citation>
    <scope>NUCLEOTIDE SEQUENCE</scope>
    <source>
        <strain evidence="10">R07B-5</strain>
    </source>
</reference>
<dbReference type="InterPro" id="IPR045027">
    <property type="entry name" value="Homer"/>
</dbReference>
<dbReference type="InterPro" id="IPR000697">
    <property type="entry name" value="WH1/EVH1_dom"/>
</dbReference>
<dbReference type="SMART" id="SM00461">
    <property type="entry name" value="WH1"/>
    <property type="match status" value="1"/>
</dbReference>
<evidence type="ECO:0000256" key="8">
    <source>
        <dbReference type="SAM" id="MobiDB-lite"/>
    </source>
</evidence>
<evidence type="ECO:0000256" key="2">
    <source>
        <dbReference type="ARBA" id="ARBA00022490"/>
    </source>
</evidence>
<sequence length="394" mass="43981">MFLFSATREQPIFTTKAHVFQIDPNTKKKWLPTSSQAVNVSYYYDSSRNTYRIISVEGSKAIINSTITPNMTFTKTSQKFGQWSDSRANTVYGLGFMSEQELLQFVEKFKEVKELSRQPSVTKLHAQSNGTGDNNHISGDAILSNGPVVVPPGVAAKPPQVDHMLAERASSSPGPGHTGTTPGPGHPGTPNSSVIEQLKYENDRLKIALAQSSANAKKWEVELHTLKNNNARLTTALQESTANVEEWKRQLATYKEESARMKLKVLELDQNGTAGGSTSTELLRRQLGSANEKVHDLEVAAEKKQQEVDRIVAEVERLRPFESENRNLLEKTQSLDGLVEDLRKQLKSSQKEAETAREAQRREKDQLRLLQQQLSSRISDIYGLSDKFADLVKT</sequence>
<dbReference type="Gene3D" id="2.30.29.30">
    <property type="entry name" value="Pleckstrin-homology domain (PH domain)/Phosphotyrosine-binding domain (PTB)"/>
    <property type="match status" value="1"/>
</dbReference>
<keyword evidence="11" id="KW-1185">Reference proteome</keyword>
<dbReference type="PROSITE" id="PS50229">
    <property type="entry name" value="WH1"/>
    <property type="match status" value="1"/>
</dbReference>
<dbReference type="GO" id="GO:0035256">
    <property type="term" value="F:G protein-coupled glutamate receptor binding"/>
    <property type="evidence" value="ECO:0007669"/>
    <property type="project" value="InterPro"/>
</dbReference>
<name>A0AAD9KGK3_RIDPI</name>
<comment type="similarity">
    <text evidence="5">Belongs to the Homer family.</text>
</comment>
<feature type="compositionally biased region" description="Low complexity" evidence="8">
    <location>
        <begin position="173"/>
        <end position="183"/>
    </location>
</feature>
<keyword evidence="4 7" id="KW-0175">Coiled coil</keyword>
<feature type="coiled-coil region" evidence="7">
    <location>
        <begin position="195"/>
        <end position="314"/>
    </location>
</feature>
<evidence type="ECO:0000313" key="11">
    <source>
        <dbReference type="Proteomes" id="UP001209878"/>
    </source>
</evidence>
<dbReference type="InterPro" id="IPR011993">
    <property type="entry name" value="PH-like_dom_sf"/>
</dbReference>
<feature type="domain" description="WH1" evidence="9">
    <location>
        <begin position="4"/>
        <end position="116"/>
    </location>
</feature>
<dbReference type="GO" id="GO:0014069">
    <property type="term" value="C:postsynaptic density"/>
    <property type="evidence" value="ECO:0007669"/>
    <property type="project" value="UniProtKB-SubCell"/>
</dbReference>
<evidence type="ECO:0000259" key="9">
    <source>
        <dbReference type="PROSITE" id="PS50229"/>
    </source>
</evidence>
<keyword evidence="2" id="KW-0963">Cytoplasm</keyword>
<organism evidence="10 11">
    <name type="scientific">Ridgeia piscesae</name>
    <name type="common">Tubeworm</name>
    <dbReference type="NCBI Taxonomy" id="27915"/>
    <lineage>
        <taxon>Eukaryota</taxon>
        <taxon>Metazoa</taxon>
        <taxon>Spiralia</taxon>
        <taxon>Lophotrochozoa</taxon>
        <taxon>Annelida</taxon>
        <taxon>Polychaeta</taxon>
        <taxon>Sedentaria</taxon>
        <taxon>Canalipalpata</taxon>
        <taxon>Sabellida</taxon>
        <taxon>Siboglinidae</taxon>
        <taxon>Ridgeia</taxon>
    </lineage>
</organism>
<dbReference type="AlphaFoldDB" id="A0AAD9KGK3"/>
<keyword evidence="3" id="KW-0770">Synapse</keyword>
<dbReference type="GO" id="GO:0005737">
    <property type="term" value="C:cytoplasm"/>
    <property type="evidence" value="ECO:0007669"/>
    <property type="project" value="UniProtKB-SubCell"/>
</dbReference>
<dbReference type="Proteomes" id="UP001209878">
    <property type="component" value="Unassembled WGS sequence"/>
</dbReference>
<evidence type="ECO:0000256" key="1">
    <source>
        <dbReference type="ARBA" id="ARBA00004496"/>
    </source>
</evidence>
<dbReference type="SUPFAM" id="SSF50729">
    <property type="entry name" value="PH domain-like"/>
    <property type="match status" value="1"/>
</dbReference>
<dbReference type="Pfam" id="PF00568">
    <property type="entry name" value="WH1"/>
    <property type="match status" value="1"/>
</dbReference>
<evidence type="ECO:0000256" key="7">
    <source>
        <dbReference type="SAM" id="Coils"/>
    </source>
</evidence>
<dbReference type="GO" id="GO:0007216">
    <property type="term" value="P:G protein-coupled glutamate receptor signaling pathway"/>
    <property type="evidence" value="ECO:0007669"/>
    <property type="project" value="InterPro"/>
</dbReference>
<evidence type="ECO:0000256" key="5">
    <source>
        <dbReference type="ARBA" id="ARBA00023606"/>
    </source>
</evidence>
<dbReference type="CDD" id="cd01206">
    <property type="entry name" value="EVH1_Homer_Vesl"/>
    <property type="match status" value="1"/>
</dbReference>
<evidence type="ECO:0000256" key="6">
    <source>
        <dbReference type="ARBA" id="ARBA00034105"/>
    </source>
</evidence>
<comment type="subcellular location">
    <subcellularLocation>
        <location evidence="1">Cytoplasm</location>
    </subcellularLocation>
    <subcellularLocation>
        <location evidence="6">Postsynaptic density</location>
    </subcellularLocation>
</comment>
<proteinExistence type="inferred from homology"/>
<dbReference type="FunFam" id="2.30.29.30:FF:000014">
    <property type="entry name" value="Homer homolog 1 (Drosophila)"/>
    <property type="match status" value="1"/>
</dbReference>
<dbReference type="InterPro" id="IPR044100">
    <property type="entry name" value="Homer_EVH1"/>
</dbReference>
<feature type="region of interest" description="Disordered" evidence="8">
    <location>
        <begin position="167"/>
        <end position="193"/>
    </location>
</feature>
<gene>
    <name evidence="10" type="ORF">NP493_1087g00090</name>
</gene>
<evidence type="ECO:0000256" key="3">
    <source>
        <dbReference type="ARBA" id="ARBA00023018"/>
    </source>
</evidence>
<evidence type="ECO:0000313" key="10">
    <source>
        <dbReference type="EMBL" id="KAK2171243.1"/>
    </source>
</evidence>
<accession>A0AAD9KGK3</accession>
<feature type="coiled-coil region" evidence="7">
    <location>
        <begin position="339"/>
        <end position="377"/>
    </location>
</feature>
<dbReference type="EMBL" id="JAODUO010001087">
    <property type="protein sequence ID" value="KAK2171243.1"/>
    <property type="molecule type" value="Genomic_DNA"/>
</dbReference>
<dbReference type="PANTHER" id="PTHR10918">
    <property type="entry name" value="HOMER"/>
    <property type="match status" value="1"/>
</dbReference>
<protein>
    <recommendedName>
        <fullName evidence="9">WH1 domain-containing protein</fullName>
    </recommendedName>
</protein>